<keyword evidence="2" id="KW-0862">Zinc</keyword>
<dbReference type="CDD" id="cd08252">
    <property type="entry name" value="AL_MDR"/>
    <property type="match status" value="1"/>
</dbReference>
<keyword evidence="1" id="KW-0521">NADP</keyword>
<dbReference type="AlphaFoldDB" id="A0A0A8UQG9"/>
<dbReference type="PATRIC" id="fig|449.7.peg.2178"/>
<dbReference type="InterPro" id="IPR051603">
    <property type="entry name" value="Zinc-ADH_QOR/CCCR"/>
</dbReference>
<dbReference type="STRING" id="449.LHA_1958"/>
<dbReference type="PANTHER" id="PTHR44154:SF1">
    <property type="entry name" value="QUINONE OXIDOREDUCTASE"/>
    <property type="match status" value="1"/>
</dbReference>
<dbReference type="Gene3D" id="3.90.180.10">
    <property type="entry name" value="Medium-chain alcohol dehydrogenases, catalytic domain"/>
    <property type="match status" value="1"/>
</dbReference>
<dbReference type="NCBIfam" id="TIGR02817">
    <property type="entry name" value="adh_fam_1"/>
    <property type="match status" value="1"/>
</dbReference>
<dbReference type="InterPro" id="IPR014182">
    <property type="entry name" value="ADH_Zn_typ-1"/>
</dbReference>
<dbReference type="InterPro" id="IPR036291">
    <property type="entry name" value="NAD(P)-bd_dom_sf"/>
</dbReference>
<evidence type="ECO:0000313" key="4">
    <source>
        <dbReference type="EMBL" id="CEK10988.1"/>
    </source>
</evidence>
<name>A0A0A8UQG9_LEGHA</name>
<dbReference type="Proteomes" id="UP000032803">
    <property type="component" value="Chromosome I"/>
</dbReference>
<dbReference type="SUPFAM" id="SSF50129">
    <property type="entry name" value="GroES-like"/>
    <property type="match status" value="1"/>
</dbReference>
<dbReference type="EMBL" id="LN681225">
    <property type="protein sequence ID" value="CEK10988.1"/>
    <property type="molecule type" value="Genomic_DNA"/>
</dbReference>
<keyword evidence="2" id="KW-0560">Oxidoreductase</keyword>
<dbReference type="Pfam" id="PF08240">
    <property type="entry name" value="ADH_N"/>
    <property type="match status" value="1"/>
</dbReference>
<dbReference type="OrthoDB" id="9785812at2"/>
<dbReference type="PANTHER" id="PTHR44154">
    <property type="entry name" value="QUINONE OXIDOREDUCTASE"/>
    <property type="match status" value="1"/>
</dbReference>
<keyword evidence="5" id="KW-1185">Reference proteome</keyword>
<dbReference type="SUPFAM" id="SSF51735">
    <property type="entry name" value="NAD(P)-binding Rossmann-fold domains"/>
    <property type="match status" value="1"/>
</dbReference>
<reference evidence="5" key="1">
    <citation type="submission" date="2014-09" db="EMBL/GenBank/DDBJ databases">
        <authorList>
            <person name="Gomez-Valero L."/>
        </authorList>
    </citation>
    <scope>NUCLEOTIDE SEQUENCE [LARGE SCALE GENOMIC DNA]</scope>
    <source>
        <strain evidence="5">ATCC35250</strain>
    </source>
</reference>
<sequence>MKAIGYNKSLPIEDPNSLMDIELPTPTATGRDLLVEVKAIAVNPVDYKVRQREEAQPGAYRVLGWDAAGVVKAVGEQVTSFKPGDEVWYAGDITRAGCNSEFHLVDERIVGLKPKSLSFEKAAALPLTSLTAWELLFDRLCITASEKSSLLITGAAGGVGSILVQLARQLTSLTIIGTASREESKQWILNQGAHYAIDHSKPMHEQLVHLGIHEVDYVISLTHTDDHVEELIKCLKPQSKFALIDDPEYLNIRLFKLKSISIHWEMMYTRSMFKTPDMIKQHNILNEIAHLVDKEIIKTTFNENFGTINAHNLRKAHQLLESHQSRGKIVLSGFA</sequence>
<proteinExistence type="inferred from homology"/>
<keyword evidence="2" id="KW-0479">Metal-binding</keyword>
<dbReference type="InterPro" id="IPR011032">
    <property type="entry name" value="GroES-like_sf"/>
</dbReference>
<gene>
    <name evidence="4" type="primary">qor</name>
    <name evidence="4" type="ORF">LHA_1958</name>
</gene>
<dbReference type="GO" id="GO:0008270">
    <property type="term" value="F:zinc ion binding"/>
    <property type="evidence" value="ECO:0007669"/>
    <property type="project" value="InterPro"/>
</dbReference>
<dbReference type="KEGG" id="lha:LHA_1958"/>
<dbReference type="InterPro" id="IPR020843">
    <property type="entry name" value="ER"/>
</dbReference>
<dbReference type="InterPro" id="IPR013154">
    <property type="entry name" value="ADH-like_N"/>
</dbReference>
<organism evidence="4 5">
    <name type="scientific">Legionella hackeliae</name>
    <dbReference type="NCBI Taxonomy" id="449"/>
    <lineage>
        <taxon>Bacteria</taxon>
        <taxon>Pseudomonadati</taxon>
        <taxon>Pseudomonadota</taxon>
        <taxon>Gammaproteobacteria</taxon>
        <taxon>Legionellales</taxon>
        <taxon>Legionellaceae</taxon>
        <taxon>Legionella</taxon>
    </lineage>
</organism>
<dbReference type="Pfam" id="PF13602">
    <property type="entry name" value="ADH_zinc_N_2"/>
    <property type="match status" value="1"/>
</dbReference>
<dbReference type="Gene3D" id="3.40.50.720">
    <property type="entry name" value="NAD(P)-binding Rossmann-like Domain"/>
    <property type="match status" value="1"/>
</dbReference>
<evidence type="ECO:0000259" key="3">
    <source>
        <dbReference type="SMART" id="SM00829"/>
    </source>
</evidence>
<evidence type="ECO:0000313" key="5">
    <source>
        <dbReference type="Proteomes" id="UP000032803"/>
    </source>
</evidence>
<feature type="domain" description="Enoyl reductase (ER)" evidence="3">
    <location>
        <begin position="16"/>
        <end position="331"/>
    </location>
</feature>
<dbReference type="GO" id="GO:0016491">
    <property type="term" value="F:oxidoreductase activity"/>
    <property type="evidence" value="ECO:0007669"/>
    <property type="project" value="UniProtKB-KW"/>
</dbReference>
<evidence type="ECO:0000256" key="1">
    <source>
        <dbReference type="ARBA" id="ARBA00022857"/>
    </source>
</evidence>
<evidence type="ECO:0000256" key="2">
    <source>
        <dbReference type="RuleBase" id="RU364000"/>
    </source>
</evidence>
<dbReference type="RefSeq" id="WP_045106265.1">
    <property type="nucleotide sequence ID" value="NZ_LN681225.1"/>
</dbReference>
<dbReference type="SMART" id="SM00829">
    <property type="entry name" value="PKS_ER"/>
    <property type="match status" value="1"/>
</dbReference>
<dbReference type="HOGENOM" id="CLU_026673_3_0_6"/>
<comment type="similarity">
    <text evidence="2">Belongs to the zinc-containing alcohol dehydrogenase family. Quinone oxidoreductase subfamily.</text>
</comment>
<protein>
    <recommendedName>
        <fullName evidence="2">Zinc-type alcohol dehydrogenase-like protein</fullName>
    </recommendedName>
</protein>
<accession>A0A0A8UQG9</accession>